<keyword evidence="3" id="KW-1185">Reference proteome</keyword>
<dbReference type="EMBL" id="CP045871">
    <property type="protein sequence ID" value="QGG79123.1"/>
    <property type="molecule type" value="Genomic_DNA"/>
</dbReference>
<name>A0A5Q2Q801_9GAMM</name>
<dbReference type="AlphaFoldDB" id="A0A5Q2Q801"/>
<feature type="transmembrane region" description="Helical" evidence="1">
    <location>
        <begin position="351"/>
        <end position="377"/>
    </location>
</feature>
<keyword evidence="1" id="KW-1133">Transmembrane helix</keyword>
<feature type="transmembrane region" description="Helical" evidence="1">
    <location>
        <begin position="166"/>
        <end position="185"/>
    </location>
</feature>
<feature type="transmembrane region" description="Helical" evidence="1">
    <location>
        <begin position="197"/>
        <end position="219"/>
    </location>
</feature>
<dbReference type="PANTHER" id="PTHR30199:SF0">
    <property type="entry name" value="INNER MEMBRANE PROTEIN YDCO"/>
    <property type="match status" value="1"/>
</dbReference>
<feature type="transmembrane region" description="Helical" evidence="1">
    <location>
        <begin position="286"/>
        <end position="305"/>
    </location>
</feature>
<dbReference type="InterPro" id="IPR004711">
    <property type="entry name" value="Benzoate_Transporter"/>
</dbReference>
<feature type="transmembrane region" description="Helical" evidence="1">
    <location>
        <begin position="132"/>
        <end position="160"/>
    </location>
</feature>
<dbReference type="PANTHER" id="PTHR30199">
    <property type="entry name" value="MFS FAMILY TRANSPORTER, PREDICTED SUBSTRATE BENZOATE"/>
    <property type="match status" value="1"/>
</dbReference>
<feature type="transmembrane region" description="Helical" evidence="1">
    <location>
        <begin position="41"/>
        <end position="61"/>
    </location>
</feature>
<reference evidence="2 3" key="1">
    <citation type="submission" date="2019-11" db="EMBL/GenBank/DDBJ databases">
        <authorList>
            <person name="Khan S.A."/>
            <person name="Jeon C.O."/>
            <person name="Chun B.H."/>
        </authorList>
    </citation>
    <scope>NUCLEOTIDE SEQUENCE [LARGE SCALE GENOMIC DNA]</scope>
    <source>
        <strain evidence="2 3">IMCC 1097</strain>
    </source>
</reference>
<dbReference type="GO" id="GO:0042925">
    <property type="term" value="F:benzoate transmembrane transporter activity"/>
    <property type="evidence" value="ECO:0007669"/>
    <property type="project" value="InterPro"/>
</dbReference>
<feature type="transmembrane region" description="Helical" evidence="1">
    <location>
        <begin position="91"/>
        <end position="112"/>
    </location>
</feature>
<evidence type="ECO:0000313" key="2">
    <source>
        <dbReference type="EMBL" id="QGG79123.1"/>
    </source>
</evidence>
<accession>A0A5Q2Q801</accession>
<feature type="transmembrane region" description="Helical" evidence="1">
    <location>
        <begin position="317"/>
        <end position="339"/>
    </location>
</feature>
<protein>
    <submittedName>
        <fullName evidence="2">Benzoate/H(+) symporter BenE family transporter</fullName>
    </submittedName>
</protein>
<organism evidence="2 3">
    <name type="scientific">Litorivicinus lipolyticus</name>
    <dbReference type="NCBI Taxonomy" id="418701"/>
    <lineage>
        <taxon>Bacteria</taxon>
        <taxon>Pseudomonadati</taxon>
        <taxon>Pseudomonadota</taxon>
        <taxon>Gammaproteobacteria</taxon>
        <taxon>Oceanospirillales</taxon>
        <taxon>Litorivicinaceae</taxon>
        <taxon>Litorivicinus</taxon>
    </lineage>
</organism>
<evidence type="ECO:0000313" key="3">
    <source>
        <dbReference type="Proteomes" id="UP000388235"/>
    </source>
</evidence>
<keyword evidence="1" id="KW-0812">Transmembrane</keyword>
<keyword evidence="1" id="KW-0472">Membrane</keyword>
<dbReference type="Proteomes" id="UP000388235">
    <property type="component" value="Chromosome"/>
</dbReference>
<sequence length="382" mass="38896">MRQDLMQPVVAGALAAFIGFAASFAIVLTGLIAVGANPAQAASGLGILNLTTGLCSLYLALRFRMPIAVAWSTPGAALLASLAVPDGGYGVAVGAFITSSVLIVATGMVPAFRRWIQAIPMSLSSAMLAGVLLNICLIPVTSTAANPLIVGPVIVVWFLISLKSALWAVPGAVATAAVVMVWGGYWPADLSFQLTHFVWVTPQFSWAASISIAIPLFLVTMTSQNLAGMAVLKAFGYAPDLSAALRVTGAASVLNGFGGGHHVNLASLTAAMCANPDAAADPSRRYIAVVAAGIVFIAMGLSAEVMMQVAAAAPARLIESIAGLALLGALSGSLVQAYSPERGREGALVCFVITASGIAVGGIGSAFWGLVLGGLVYRLKRD</sequence>
<feature type="transmembrane region" description="Helical" evidence="1">
    <location>
        <begin position="12"/>
        <end position="35"/>
    </location>
</feature>
<evidence type="ECO:0000256" key="1">
    <source>
        <dbReference type="SAM" id="Phobius"/>
    </source>
</evidence>
<dbReference type="OrthoDB" id="9792424at2"/>
<proteinExistence type="predicted"/>
<dbReference type="NCBIfam" id="TIGR00843">
    <property type="entry name" value="benE"/>
    <property type="match status" value="1"/>
</dbReference>
<dbReference type="KEGG" id="llp:GH975_00545"/>
<feature type="transmembrane region" description="Helical" evidence="1">
    <location>
        <begin position="68"/>
        <end position="85"/>
    </location>
</feature>
<gene>
    <name evidence="2" type="primary">benE</name>
    <name evidence="2" type="ORF">GH975_00545</name>
</gene>
<dbReference type="Pfam" id="PF03594">
    <property type="entry name" value="BenE"/>
    <property type="match status" value="1"/>
</dbReference>
<dbReference type="GO" id="GO:0005886">
    <property type="term" value="C:plasma membrane"/>
    <property type="evidence" value="ECO:0007669"/>
    <property type="project" value="TreeGrafter"/>
</dbReference>